<feature type="region of interest" description="Disordered" evidence="7">
    <location>
        <begin position="204"/>
        <end position="226"/>
    </location>
</feature>
<accession>A0A5B0Q368</accession>
<gene>
    <name evidence="9" type="primary">MRM2_1</name>
    <name evidence="9" type="ORF">PGTUg99_016288</name>
</gene>
<dbReference type="Gene3D" id="3.40.50.150">
    <property type="entry name" value="Vaccinia Virus protein VP39"/>
    <property type="match status" value="1"/>
</dbReference>
<keyword evidence="5" id="KW-0949">S-adenosyl-L-methionine</keyword>
<keyword evidence="4 9" id="KW-0808">Transferase</keyword>
<evidence type="ECO:0000313" key="9">
    <source>
        <dbReference type="EMBL" id="KAA1107770.1"/>
    </source>
</evidence>
<dbReference type="FunFam" id="3.40.50.150:FF:000959">
    <property type="entry name" value="RNA methyltransferase"/>
    <property type="match status" value="1"/>
</dbReference>
<dbReference type="InterPro" id="IPR029063">
    <property type="entry name" value="SAM-dependent_MTases_sf"/>
</dbReference>
<comment type="similarity">
    <text evidence="1">Belongs to the class I-like SAM-binding methyltransferase superfamily. RNA methyltransferase RlmE family.</text>
</comment>
<evidence type="ECO:0000256" key="7">
    <source>
        <dbReference type="SAM" id="MobiDB-lite"/>
    </source>
</evidence>
<dbReference type="InterPro" id="IPR002877">
    <property type="entry name" value="RNA_MeTrfase_FtsJ_dom"/>
</dbReference>
<feature type="region of interest" description="Disordered" evidence="7">
    <location>
        <begin position="120"/>
        <end position="142"/>
    </location>
</feature>
<dbReference type="Pfam" id="PF01728">
    <property type="entry name" value="FtsJ"/>
    <property type="match status" value="1"/>
</dbReference>
<evidence type="ECO:0000256" key="5">
    <source>
        <dbReference type="ARBA" id="ARBA00022691"/>
    </source>
</evidence>
<evidence type="ECO:0000256" key="1">
    <source>
        <dbReference type="ARBA" id="ARBA00009258"/>
    </source>
</evidence>
<evidence type="ECO:0000256" key="4">
    <source>
        <dbReference type="ARBA" id="ARBA00022679"/>
    </source>
</evidence>
<dbReference type="GO" id="GO:0008650">
    <property type="term" value="F:rRNA (uridine-2'-O-)-methyltransferase activity"/>
    <property type="evidence" value="ECO:0007669"/>
    <property type="project" value="TreeGrafter"/>
</dbReference>
<protein>
    <recommendedName>
        <fullName evidence="6">rRNA methyltransferase 2, mitochondrial</fullName>
    </recommendedName>
</protein>
<dbReference type="Proteomes" id="UP000325313">
    <property type="component" value="Unassembled WGS sequence"/>
</dbReference>
<evidence type="ECO:0000313" key="10">
    <source>
        <dbReference type="Proteomes" id="UP000325313"/>
    </source>
</evidence>
<sequence length="332" mass="36977">MAKKLTTFGSDSLRAMSRTQGSCRRFSIVRLGGEQGGQSKQFLRRAETDPYGKTKSRARGEPTYVARSAHKLIQLDQQFRIFPTPARSSPRTGFRVLDLGAAPGGWSEVVLERLAHLHSHPAISSSPSPSAPSETPPSNRNLLARSSVNHSHRLVACDLLPLHPSIAPKVSKNVDFHAIQGDFMDAQVRAKIVELLFDSTAVAHDHDNQGPVPEESRQEKETSDRRRTTTIILSDMLHSMTGIPTRDSQNSLDLSVTVADLARDLIPPNPGGSRASDTLILKHLQSEFTHQFRDRLLAEWSLVKWVKPLASRSESREGYFVTRGRRKQWIVE</sequence>
<proteinExistence type="inferred from homology"/>
<evidence type="ECO:0000256" key="3">
    <source>
        <dbReference type="ARBA" id="ARBA00022603"/>
    </source>
</evidence>
<evidence type="ECO:0000259" key="8">
    <source>
        <dbReference type="Pfam" id="PF01728"/>
    </source>
</evidence>
<reference evidence="9 10" key="1">
    <citation type="submission" date="2019-05" db="EMBL/GenBank/DDBJ databases">
        <title>Emergence of the Ug99 lineage of the wheat stem rust pathogen through somatic hybridization.</title>
        <authorList>
            <person name="Li F."/>
            <person name="Upadhyaya N.M."/>
            <person name="Sperschneider J."/>
            <person name="Matny O."/>
            <person name="Nguyen-Phuc H."/>
            <person name="Mago R."/>
            <person name="Raley C."/>
            <person name="Miller M.E."/>
            <person name="Silverstein K.A.T."/>
            <person name="Henningsen E."/>
            <person name="Hirsch C.D."/>
            <person name="Visser B."/>
            <person name="Pretorius Z.A."/>
            <person name="Steffenson B.J."/>
            <person name="Schwessinger B."/>
            <person name="Dodds P.N."/>
            <person name="Figueroa M."/>
        </authorList>
    </citation>
    <scope>NUCLEOTIDE SEQUENCE [LARGE SCALE GENOMIC DNA]</scope>
    <source>
        <strain evidence="9 10">Ug99</strain>
    </source>
</reference>
<evidence type="ECO:0000256" key="6">
    <source>
        <dbReference type="ARBA" id="ARBA00041184"/>
    </source>
</evidence>
<dbReference type="EMBL" id="VDEP01000307">
    <property type="protein sequence ID" value="KAA1107770.1"/>
    <property type="molecule type" value="Genomic_DNA"/>
</dbReference>
<feature type="domain" description="Ribosomal RNA methyltransferase FtsJ" evidence="8">
    <location>
        <begin position="64"/>
        <end position="325"/>
    </location>
</feature>
<dbReference type="GO" id="GO:0005739">
    <property type="term" value="C:mitochondrion"/>
    <property type="evidence" value="ECO:0007669"/>
    <property type="project" value="TreeGrafter"/>
</dbReference>
<dbReference type="PANTHER" id="PTHR10920">
    <property type="entry name" value="RIBOSOMAL RNA METHYLTRANSFERASE"/>
    <property type="match status" value="1"/>
</dbReference>
<organism evidence="9 10">
    <name type="scientific">Puccinia graminis f. sp. tritici</name>
    <dbReference type="NCBI Taxonomy" id="56615"/>
    <lineage>
        <taxon>Eukaryota</taxon>
        <taxon>Fungi</taxon>
        <taxon>Dikarya</taxon>
        <taxon>Basidiomycota</taxon>
        <taxon>Pucciniomycotina</taxon>
        <taxon>Pucciniomycetes</taxon>
        <taxon>Pucciniales</taxon>
        <taxon>Pucciniaceae</taxon>
        <taxon>Puccinia</taxon>
    </lineage>
</organism>
<keyword evidence="3 9" id="KW-0489">Methyltransferase</keyword>
<comment type="caution">
    <text evidence="9">The sequence shown here is derived from an EMBL/GenBank/DDBJ whole genome shotgun (WGS) entry which is preliminary data.</text>
</comment>
<feature type="compositionally biased region" description="Low complexity" evidence="7">
    <location>
        <begin position="120"/>
        <end position="138"/>
    </location>
</feature>
<keyword evidence="2" id="KW-0698">rRNA processing</keyword>
<dbReference type="SUPFAM" id="SSF53335">
    <property type="entry name" value="S-adenosyl-L-methionine-dependent methyltransferases"/>
    <property type="match status" value="1"/>
</dbReference>
<dbReference type="InterPro" id="IPR050082">
    <property type="entry name" value="RNA_methyltr_RlmE"/>
</dbReference>
<evidence type="ECO:0000256" key="2">
    <source>
        <dbReference type="ARBA" id="ARBA00022552"/>
    </source>
</evidence>
<dbReference type="PANTHER" id="PTHR10920:SF18">
    <property type="entry name" value="RRNA METHYLTRANSFERASE 2, MITOCHONDRIAL"/>
    <property type="match status" value="1"/>
</dbReference>
<dbReference type="AlphaFoldDB" id="A0A5B0Q368"/>
<name>A0A5B0Q368_PUCGR</name>